<dbReference type="EMBL" id="BAAANT010000008">
    <property type="protein sequence ID" value="GAA2138420.1"/>
    <property type="molecule type" value="Genomic_DNA"/>
</dbReference>
<evidence type="ECO:0000313" key="2">
    <source>
        <dbReference type="EMBL" id="GAA2138420.1"/>
    </source>
</evidence>
<dbReference type="InterPro" id="IPR000182">
    <property type="entry name" value="GNAT_dom"/>
</dbReference>
<evidence type="ECO:0000259" key="1">
    <source>
        <dbReference type="PROSITE" id="PS51186"/>
    </source>
</evidence>
<keyword evidence="3" id="KW-1185">Reference proteome</keyword>
<name>A0ABN2Z8L4_9ACTN</name>
<dbReference type="Pfam" id="PF00583">
    <property type="entry name" value="Acetyltransf_1"/>
    <property type="match status" value="1"/>
</dbReference>
<dbReference type="PROSITE" id="PS51186">
    <property type="entry name" value="GNAT"/>
    <property type="match status" value="1"/>
</dbReference>
<sequence length="182" mass="20904">MDAAATLTVTYCTAADFPAIEDQLIAVYAEVYRSEAETDPFFSVERFTERLRNHAAAPRWGCAVGDVDGEPVGYSYGFARTAAYRWNGLLTPAPADELAETDTRTFALCEVMVRRQWRGTGIARTLHEELMNHRIEERSHLLVEQEHPKVRALYERWGYRWMGEMQPYPDAPRYDSLIRPLV</sequence>
<accession>A0ABN2Z8L4</accession>
<reference evidence="2 3" key="1">
    <citation type="journal article" date="2019" name="Int. J. Syst. Evol. Microbiol.">
        <title>The Global Catalogue of Microorganisms (GCM) 10K type strain sequencing project: providing services to taxonomists for standard genome sequencing and annotation.</title>
        <authorList>
            <consortium name="The Broad Institute Genomics Platform"/>
            <consortium name="The Broad Institute Genome Sequencing Center for Infectious Disease"/>
            <person name="Wu L."/>
            <person name="Ma J."/>
        </authorList>
    </citation>
    <scope>NUCLEOTIDE SEQUENCE [LARGE SCALE GENOMIC DNA]</scope>
    <source>
        <strain evidence="2 3">JCM 14560</strain>
    </source>
</reference>
<dbReference type="Proteomes" id="UP001422759">
    <property type="component" value="Unassembled WGS sequence"/>
</dbReference>
<dbReference type="InterPro" id="IPR016181">
    <property type="entry name" value="Acyl_CoA_acyltransferase"/>
</dbReference>
<dbReference type="Gene3D" id="3.40.630.30">
    <property type="match status" value="1"/>
</dbReference>
<comment type="caution">
    <text evidence="2">The sequence shown here is derived from an EMBL/GenBank/DDBJ whole genome shotgun (WGS) entry which is preliminary data.</text>
</comment>
<gene>
    <name evidence="2" type="ORF">GCM10009760_19750</name>
</gene>
<evidence type="ECO:0000313" key="3">
    <source>
        <dbReference type="Proteomes" id="UP001422759"/>
    </source>
</evidence>
<dbReference type="SUPFAM" id="SSF55729">
    <property type="entry name" value="Acyl-CoA N-acyltransferases (Nat)"/>
    <property type="match status" value="1"/>
</dbReference>
<proteinExistence type="predicted"/>
<dbReference type="RefSeq" id="WP_344462972.1">
    <property type="nucleotide sequence ID" value="NZ_BAAANT010000008.1"/>
</dbReference>
<feature type="domain" description="N-acetyltransferase" evidence="1">
    <location>
        <begin position="7"/>
        <end position="180"/>
    </location>
</feature>
<organism evidence="2 3">
    <name type="scientific">Kitasatospora kazusensis</name>
    <dbReference type="NCBI Taxonomy" id="407974"/>
    <lineage>
        <taxon>Bacteria</taxon>
        <taxon>Bacillati</taxon>
        <taxon>Actinomycetota</taxon>
        <taxon>Actinomycetes</taxon>
        <taxon>Kitasatosporales</taxon>
        <taxon>Streptomycetaceae</taxon>
        <taxon>Kitasatospora</taxon>
    </lineage>
</organism>
<protein>
    <recommendedName>
        <fullName evidence="1">N-acetyltransferase domain-containing protein</fullName>
    </recommendedName>
</protein>